<evidence type="ECO:0000313" key="8">
    <source>
        <dbReference type="Proteomes" id="UP000724874"/>
    </source>
</evidence>
<sequence length="222" mass="23753">MSSVRVEEGLTKGEPVQAYVAQRTPCRIGNPGALGLFSFASTTFILSLYNLQTRGIHTPNAVVGMAIFCGGLVQLLAGMWEFPRGNAFGATAFGSYGALWMAYTTIFIPGSRVLSAYSNEKELASALGIFLIAWFMVTFFLLIASFRKMIGLALLFAFLSLTFLLLAIAEFTGKEKVIKAGGATGAITAFIAYYVGLAGLLASEDRPVILLPVGIFAPRKPN</sequence>
<dbReference type="Pfam" id="PF01184">
    <property type="entry name" value="Gpr1_Fun34_YaaH"/>
    <property type="match status" value="1"/>
</dbReference>
<accession>A0A9P5NHT4</accession>
<keyword evidence="4 6" id="KW-1133">Transmembrane helix</keyword>
<dbReference type="InterPro" id="IPR000791">
    <property type="entry name" value="Gpr1/Fun34/SatP-like"/>
</dbReference>
<feature type="transmembrane region" description="Helical" evidence="6">
    <location>
        <begin position="180"/>
        <end position="202"/>
    </location>
</feature>
<dbReference type="InterPro" id="IPR051633">
    <property type="entry name" value="AceTr"/>
</dbReference>
<evidence type="ECO:0000256" key="1">
    <source>
        <dbReference type="ARBA" id="ARBA00004141"/>
    </source>
</evidence>
<evidence type="ECO:0000256" key="6">
    <source>
        <dbReference type="SAM" id="Phobius"/>
    </source>
</evidence>
<feature type="transmembrane region" description="Helical" evidence="6">
    <location>
        <begin position="123"/>
        <end position="143"/>
    </location>
</feature>
<dbReference type="GO" id="GO:0005886">
    <property type="term" value="C:plasma membrane"/>
    <property type="evidence" value="ECO:0007669"/>
    <property type="project" value="TreeGrafter"/>
</dbReference>
<dbReference type="Proteomes" id="UP000724874">
    <property type="component" value="Unassembled WGS sequence"/>
</dbReference>
<gene>
    <name evidence="7" type="ORF">CPB84DRAFT_1789127</name>
</gene>
<evidence type="ECO:0000256" key="2">
    <source>
        <dbReference type="ARBA" id="ARBA00005587"/>
    </source>
</evidence>
<dbReference type="GO" id="GO:0015123">
    <property type="term" value="F:acetate transmembrane transporter activity"/>
    <property type="evidence" value="ECO:0007669"/>
    <property type="project" value="TreeGrafter"/>
</dbReference>
<comment type="subcellular location">
    <subcellularLocation>
        <location evidence="1">Membrane</location>
        <topology evidence="1">Multi-pass membrane protein</topology>
    </subcellularLocation>
</comment>
<dbReference type="PANTHER" id="PTHR31123:SF1">
    <property type="entry name" value="ACCUMULATION OF DYADS PROTEIN 2-RELATED"/>
    <property type="match status" value="1"/>
</dbReference>
<evidence type="ECO:0000256" key="5">
    <source>
        <dbReference type="ARBA" id="ARBA00023136"/>
    </source>
</evidence>
<comment type="similarity">
    <text evidence="2">Belongs to the acetate uptake transporter (AceTr) (TC 2.A.96) family.</text>
</comment>
<comment type="caution">
    <text evidence="7">The sequence shown here is derived from an EMBL/GenBank/DDBJ whole genome shotgun (WGS) entry which is preliminary data.</text>
</comment>
<dbReference type="AlphaFoldDB" id="A0A9P5NHT4"/>
<feature type="transmembrane region" description="Helical" evidence="6">
    <location>
        <begin position="149"/>
        <end position="168"/>
    </location>
</feature>
<feature type="transmembrane region" description="Helical" evidence="6">
    <location>
        <begin position="61"/>
        <end position="80"/>
    </location>
</feature>
<name>A0A9P5NHT4_GYMJU</name>
<dbReference type="PANTHER" id="PTHR31123">
    <property type="entry name" value="ACCUMULATION OF DYADS PROTEIN 2-RELATED"/>
    <property type="match status" value="1"/>
</dbReference>
<keyword evidence="8" id="KW-1185">Reference proteome</keyword>
<evidence type="ECO:0000256" key="4">
    <source>
        <dbReference type="ARBA" id="ARBA00022989"/>
    </source>
</evidence>
<feature type="transmembrane region" description="Helical" evidence="6">
    <location>
        <begin position="32"/>
        <end position="49"/>
    </location>
</feature>
<evidence type="ECO:0000313" key="7">
    <source>
        <dbReference type="EMBL" id="KAF8884405.1"/>
    </source>
</evidence>
<keyword evidence="3 6" id="KW-0812">Transmembrane</keyword>
<proteinExistence type="inferred from homology"/>
<evidence type="ECO:0000256" key="3">
    <source>
        <dbReference type="ARBA" id="ARBA00022692"/>
    </source>
</evidence>
<dbReference type="NCBIfam" id="NF038013">
    <property type="entry name" value="AceTr_1"/>
    <property type="match status" value="1"/>
</dbReference>
<protein>
    <submittedName>
        <fullName evidence="7">Gpr1 family protein</fullName>
    </submittedName>
</protein>
<organism evidence="7 8">
    <name type="scientific">Gymnopilus junonius</name>
    <name type="common">Spectacular rustgill mushroom</name>
    <name type="synonym">Gymnopilus spectabilis subsp. junonius</name>
    <dbReference type="NCBI Taxonomy" id="109634"/>
    <lineage>
        <taxon>Eukaryota</taxon>
        <taxon>Fungi</taxon>
        <taxon>Dikarya</taxon>
        <taxon>Basidiomycota</taxon>
        <taxon>Agaricomycotina</taxon>
        <taxon>Agaricomycetes</taxon>
        <taxon>Agaricomycetidae</taxon>
        <taxon>Agaricales</taxon>
        <taxon>Agaricineae</taxon>
        <taxon>Hymenogastraceae</taxon>
        <taxon>Gymnopilus</taxon>
    </lineage>
</organism>
<keyword evidence="5 6" id="KW-0472">Membrane</keyword>
<feature type="transmembrane region" description="Helical" evidence="6">
    <location>
        <begin position="92"/>
        <end position="111"/>
    </location>
</feature>
<reference evidence="7" key="1">
    <citation type="submission" date="2020-11" db="EMBL/GenBank/DDBJ databases">
        <authorList>
            <consortium name="DOE Joint Genome Institute"/>
            <person name="Ahrendt S."/>
            <person name="Riley R."/>
            <person name="Andreopoulos W."/>
            <person name="LaButti K."/>
            <person name="Pangilinan J."/>
            <person name="Ruiz-duenas F.J."/>
            <person name="Barrasa J.M."/>
            <person name="Sanchez-Garcia M."/>
            <person name="Camarero S."/>
            <person name="Miyauchi S."/>
            <person name="Serrano A."/>
            <person name="Linde D."/>
            <person name="Babiker R."/>
            <person name="Drula E."/>
            <person name="Ayuso-Fernandez I."/>
            <person name="Pacheco R."/>
            <person name="Padilla G."/>
            <person name="Ferreira P."/>
            <person name="Barriuso J."/>
            <person name="Kellner H."/>
            <person name="Castanera R."/>
            <person name="Alfaro M."/>
            <person name="Ramirez L."/>
            <person name="Pisabarro A.G."/>
            <person name="Kuo A."/>
            <person name="Tritt A."/>
            <person name="Lipzen A."/>
            <person name="He G."/>
            <person name="Yan M."/>
            <person name="Ng V."/>
            <person name="Cullen D."/>
            <person name="Martin F."/>
            <person name="Rosso M.-N."/>
            <person name="Henrissat B."/>
            <person name="Hibbett D."/>
            <person name="Martinez A.T."/>
            <person name="Grigoriev I.V."/>
        </authorList>
    </citation>
    <scope>NUCLEOTIDE SEQUENCE</scope>
    <source>
        <strain evidence="7">AH 44721</strain>
    </source>
</reference>
<dbReference type="EMBL" id="JADNYJ010000108">
    <property type="protein sequence ID" value="KAF8884405.1"/>
    <property type="molecule type" value="Genomic_DNA"/>
</dbReference>
<dbReference type="OrthoDB" id="3648309at2759"/>